<reference evidence="12" key="1">
    <citation type="submission" date="2017-02" db="UniProtKB">
        <authorList>
            <consortium name="WormBaseParasite"/>
        </authorList>
    </citation>
    <scope>IDENTIFICATION</scope>
</reference>
<evidence type="ECO:0000256" key="2">
    <source>
        <dbReference type="ARBA" id="ARBA00022723"/>
    </source>
</evidence>
<dbReference type="InterPro" id="IPR000900">
    <property type="entry name" value="Nebulin_repeat"/>
</dbReference>
<dbReference type="PANTHER" id="PTHR46218:SF4">
    <property type="entry name" value="LIM AND SH3 DOMAIN PROTEIN LASP"/>
    <property type="match status" value="1"/>
</dbReference>
<evidence type="ECO:0000259" key="9">
    <source>
        <dbReference type="PROSITE" id="PS50023"/>
    </source>
</evidence>
<reference evidence="10 11" key="2">
    <citation type="submission" date="2018-11" db="EMBL/GenBank/DDBJ databases">
        <authorList>
            <consortium name="Pathogen Informatics"/>
        </authorList>
    </citation>
    <scope>NUCLEOTIDE SEQUENCE [LARGE SCALE GENOMIC DNA]</scope>
</reference>
<dbReference type="EMBL" id="UYRS01018537">
    <property type="protein sequence ID" value="VDK37338.1"/>
    <property type="molecule type" value="Genomic_DNA"/>
</dbReference>
<gene>
    <name evidence="10" type="ORF">TASK_LOCUS6794</name>
</gene>
<dbReference type="InterPro" id="IPR051759">
    <property type="entry name" value="LIM-SH3_domain_protein"/>
</dbReference>
<evidence type="ECO:0000256" key="4">
    <source>
        <dbReference type="ARBA" id="ARBA00022833"/>
    </source>
</evidence>
<evidence type="ECO:0000256" key="1">
    <source>
        <dbReference type="ARBA" id="ARBA00022443"/>
    </source>
</evidence>
<dbReference type="SMART" id="SM00132">
    <property type="entry name" value="LIM"/>
    <property type="match status" value="1"/>
</dbReference>
<dbReference type="Gene3D" id="2.30.30.40">
    <property type="entry name" value="SH3 Domains"/>
    <property type="match status" value="1"/>
</dbReference>
<dbReference type="Gene3D" id="2.10.110.10">
    <property type="entry name" value="Cysteine Rich Protein"/>
    <property type="match status" value="1"/>
</dbReference>
<keyword evidence="5 6" id="KW-0440">LIM domain</keyword>
<sequence length="268" mass="30199">MQMDRECGACGKTVYPTEELRCLDKLWHKSCFRCQTCNKILGIHNFKGHGGKPYCNVHYPLSKSFTQVSDTPEMQQVAINTKNMSKIQYHRDYELSRGRQASLPEGQTSFEHDNEFSRTVETPPMQQQSYNRASAGQEKKCIGEDEIRKTTDSISALPPLLYISVPENDYVGKNGGKAEDEGDAIPIYRPDLVMMGGMKVTGSGMHFRAVYSYEAAEDDEVSFVEGDDILHGEPIDEGWMFGTVRRTGQFGMLPSNYVVPIQNPNYNP</sequence>
<dbReference type="Pfam" id="PF14604">
    <property type="entry name" value="SH3_9"/>
    <property type="match status" value="1"/>
</dbReference>
<dbReference type="SUPFAM" id="SSF50044">
    <property type="entry name" value="SH3-domain"/>
    <property type="match status" value="1"/>
</dbReference>
<dbReference type="Pfam" id="PF00880">
    <property type="entry name" value="Nebulin"/>
    <property type="match status" value="1"/>
</dbReference>
<dbReference type="CDD" id="cd11789">
    <property type="entry name" value="SH3_Nebulin_family_C"/>
    <property type="match status" value="1"/>
</dbReference>
<keyword evidence="4 6" id="KW-0862">Zinc</keyword>
<dbReference type="STRING" id="60517.A0A0R3W8S9"/>
<keyword evidence="2 6" id="KW-0479">Metal-binding</keyword>
<proteinExistence type="predicted"/>
<dbReference type="PROSITE" id="PS00478">
    <property type="entry name" value="LIM_DOMAIN_1"/>
    <property type="match status" value="1"/>
</dbReference>
<dbReference type="GO" id="GO:0005737">
    <property type="term" value="C:cytoplasm"/>
    <property type="evidence" value="ECO:0007669"/>
    <property type="project" value="UniProtKB-ARBA"/>
</dbReference>
<evidence type="ECO:0000256" key="6">
    <source>
        <dbReference type="PROSITE-ProRule" id="PRU00125"/>
    </source>
</evidence>
<dbReference type="GO" id="GO:0051015">
    <property type="term" value="F:actin filament binding"/>
    <property type="evidence" value="ECO:0007669"/>
    <property type="project" value="TreeGrafter"/>
</dbReference>
<evidence type="ECO:0000313" key="10">
    <source>
        <dbReference type="EMBL" id="VDK37338.1"/>
    </source>
</evidence>
<evidence type="ECO:0000313" key="12">
    <source>
        <dbReference type="WBParaSite" id="TASK_0000679301-mRNA-1"/>
    </source>
</evidence>
<name>A0A0R3W8S9_TAEAS</name>
<dbReference type="Pfam" id="PF00412">
    <property type="entry name" value="LIM"/>
    <property type="match status" value="1"/>
</dbReference>
<dbReference type="AlphaFoldDB" id="A0A0R3W8S9"/>
<evidence type="ECO:0000256" key="7">
    <source>
        <dbReference type="PROSITE-ProRule" id="PRU00192"/>
    </source>
</evidence>
<protein>
    <submittedName>
        <fullName evidence="12">LIM and SH3 domain protein 1</fullName>
    </submittedName>
</protein>
<dbReference type="PROSITE" id="PS51216">
    <property type="entry name" value="NEBULIN"/>
    <property type="match status" value="1"/>
</dbReference>
<dbReference type="OrthoDB" id="5971719at2759"/>
<dbReference type="InterPro" id="IPR001452">
    <property type="entry name" value="SH3_domain"/>
</dbReference>
<dbReference type="PROSITE" id="PS50002">
    <property type="entry name" value="SH3"/>
    <property type="match status" value="1"/>
</dbReference>
<dbReference type="PANTHER" id="PTHR46218">
    <property type="entry name" value="LASP"/>
    <property type="match status" value="1"/>
</dbReference>
<evidence type="ECO:0000256" key="5">
    <source>
        <dbReference type="ARBA" id="ARBA00023038"/>
    </source>
</evidence>
<keyword evidence="11" id="KW-1185">Reference proteome</keyword>
<accession>A0A0R3W8S9</accession>
<keyword evidence="3" id="KW-0677">Repeat</keyword>
<evidence type="ECO:0000313" key="11">
    <source>
        <dbReference type="Proteomes" id="UP000282613"/>
    </source>
</evidence>
<dbReference type="WBParaSite" id="TASK_0000679301-mRNA-1">
    <property type="protein sequence ID" value="TASK_0000679301-mRNA-1"/>
    <property type="gene ID" value="TASK_0000679301"/>
</dbReference>
<organism evidence="12">
    <name type="scientific">Taenia asiatica</name>
    <name type="common">Asian tapeworm</name>
    <dbReference type="NCBI Taxonomy" id="60517"/>
    <lineage>
        <taxon>Eukaryota</taxon>
        <taxon>Metazoa</taxon>
        <taxon>Spiralia</taxon>
        <taxon>Lophotrochozoa</taxon>
        <taxon>Platyhelminthes</taxon>
        <taxon>Cestoda</taxon>
        <taxon>Eucestoda</taxon>
        <taxon>Cyclophyllidea</taxon>
        <taxon>Taeniidae</taxon>
        <taxon>Taenia</taxon>
    </lineage>
</organism>
<feature type="domain" description="SH3" evidence="8">
    <location>
        <begin position="202"/>
        <end position="263"/>
    </location>
</feature>
<dbReference type="SMART" id="SM00227">
    <property type="entry name" value="NEBU"/>
    <property type="match status" value="1"/>
</dbReference>
<evidence type="ECO:0000259" key="8">
    <source>
        <dbReference type="PROSITE" id="PS50002"/>
    </source>
</evidence>
<dbReference type="Proteomes" id="UP000282613">
    <property type="component" value="Unassembled WGS sequence"/>
</dbReference>
<evidence type="ECO:0000256" key="3">
    <source>
        <dbReference type="ARBA" id="ARBA00022737"/>
    </source>
</evidence>
<dbReference type="SMART" id="SM00326">
    <property type="entry name" value="SH3"/>
    <property type="match status" value="1"/>
</dbReference>
<dbReference type="GO" id="GO:0046872">
    <property type="term" value="F:metal ion binding"/>
    <property type="evidence" value="ECO:0007669"/>
    <property type="project" value="UniProtKB-KW"/>
</dbReference>
<feature type="domain" description="LIM zinc-binding" evidence="9">
    <location>
        <begin position="5"/>
        <end position="65"/>
    </location>
</feature>
<dbReference type="GO" id="GO:0005925">
    <property type="term" value="C:focal adhesion"/>
    <property type="evidence" value="ECO:0007669"/>
    <property type="project" value="TreeGrafter"/>
</dbReference>
<keyword evidence="1 7" id="KW-0728">SH3 domain</keyword>
<dbReference type="InterPro" id="IPR036028">
    <property type="entry name" value="SH3-like_dom_sf"/>
</dbReference>
<dbReference type="PROSITE" id="PS50023">
    <property type="entry name" value="LIM_DOMAIN_2"/>
    <property type="match status" value="1"/>
</dbReference>
<dbReference type="InterPro" id="IPR001781">
    <property type="entry name" value="Znf_LIM"/>
</dbReference>
<dbReference type="SUPFAM" id="SSF57716">
    <property type="entry name" value="Glucocorticoid receptor-like (DNA-binding domain)"/>
    <property type="match status" value="1"/>
</dbReference>